<dbReference type="EC" id="3.1.1.-" evidence="2"/>
<dbReference type="GO" id="GO:0016787">
    <property type="term" value="F:hydrolase activity"/>
    <property type="evidence" value="ECO:0007669"/>
    <property type="project" value="UniProtKB-KW"/>
</dbReference>
<organism evidence="2 3">
    <name type="scientific">Photobacterium damselae</name>
    <dbReference type="NCBI Taxonomy" id="38293"/>
    <lineage>
        <taxon>Bacteria</taxon>
        <taxon>Pseudomonadati</taxon>
        <taxon>Pseudomonadota</taxon>
        <taxon>Gammaproteobacteria</taxon>
        <taxon>Vibrionales</taxon>
        <taxon>Vibrionaceae</taxon>
        <taxon>Photobacterium</taxon>
    </lineage>
</organism>
<sequence length="323" mass="37722">MNTSAILTKESNFSDLMGCEVRKMWQQRTNGEFLGVRNIPIRWISITKPEHDRCVVIVNGRNESYWKYQELFYELYSHGYDVYAYDHRGQGESGRILKDPQVGYVAEFDYYVDDLDTFIYDVVKPERYKNRYLLAHSMGGAVATLYLERKAKRVFNAAVLNAPMFGISLRFPLTKVASKVARFSELLQPVPSFFWGQKPYQDIPFEKNEQSQSVVRYYWYRHLYKEHPELRVGGPSPRWIWQAIEAANQCVLHANQISTPILLLQAGSDSIVDNHAHERFNSKTPCCRIHVIPGAKHELLMERDGLREQVLADTLRFFEHHNH</sequence>
<dbReference type="Proteomes" id="UP000251647">
    <property type="component" value="Unassembled WGS sequence"/>
</dbReference>
<dbReference type="Gene3D" id="3.40.50.1820">
    <property type="entry name" value="alpha/beta hydrolase"/>
    <property type="match status" value="1"/>
</dbReference>
<proteinExistence type="predicted"/>
<protein>
    <submittedName>
        <fullName evidence="2">Phospholipase ytpA</fullName>
        <ecNumber evidence="2">3.1.1.-</ecNumber>
    </submittedName>
</protein>
<dbReference type="PANTHER" id="PTHR11614">
    <property type="entry name" value="PHOSPHOLIPASE-RELATED"/>
    <property type="match status" value="1"/>
</dbReference>
<dbReference type="RefSeq" id="WP_005304136.1">
    <property type="nucleotide sequence ID" value="NZ_CP018298.1"/>
</dbReference>
<dbReference type="EMBL" id="UATL01000005">
    <property type="protein sequence ID" value="SPY44428.1"/>
    <property type="molecule type" value="Genomic_DNA"/>
</dbReference>
<dbReference type="InterPro" id="IPR022742">
    <property type="entry name" value="Hydrolase_4"/>
</dbReference>
<accession>A0A2X1XLT5</accession>
<feature type="domain" description="Serine aminopeptidase S33" evidence="1">
    <location>
        <begin position="50"/>
        <end position="304"/>
    </location>
</feature>
<keyword evidence="2" id="KW-0378">Hydrolase</keyword>
<dbReference type="Pfam" id="PF12146">
    <property type="entry name" value="Hydrolase_4"/>
    <property type="match status" value="1"/>
</dbReference>
<name>A0A2X1XLT5_PHODM</name>
<evidence type="ECO:0000313" key="3">
    <source>
        <dbReference type="Proteomes" id="UP000251647"/>
    </source>
</evidence>
<gene>
    <name evidence="2" type="primary">ytpA_2</name>
    <name evidence="2" type="ORF">NCTC11647_03372</name>
</gene>
<dbReference type="AlphaFoldDB" id="A0A2X1XLT5"/>
<reference evidence="2 3" key="1">
    <citation type="submission" date="2018-06" db="EMBL/GenBank/DDBJ databases">
        <authorList>
            <consortium name="Pathogen Informatics"/>
            <person name="Doyle S."/>
        </authorList>
    </citation>
    <scope>NUCLEOTIDE SEQUENCE [LARGE SCALE GENOMIC DNA]</scope>
    <source>
        <strain evidence="2 3">NCTC11647</strain>
    </source>
</reference>
<evidence type="ECO:0000259" key="1">
    <source>
        <dbReference type="Pfam" id="PF12146"/>
    </source>
</evidence>
<dbReference type="InterPro" id="IPR051044">
    <property type="entry name" value="MAG_DAG_Lipase"/>
</dbReference>
<evidence type="ECO:0000313" key="2">
    <source>
        <dbReference type="EMBL" id="SPY44428.1"/>
    </source>
</evidence>
<dbReference type="SUPFAM" id="SSF53474">
    <property type="entry name" value="alpha/beta-Hydrolases"/>
    <property type="match status" value="1"/>
</dbReference>
<dbReference type="InterPro" id="IPR029058">
    <property type="entry name" value="AB_hydrolase_fold"/>
</dbReference>